<protein>
    <submittedName>
        <fullName evidence="9">GerAB/ArcD/ProY family transporter</fullName>
    </submittedName>
</protein>
<dbReference type="Pfam" id="PF03845">
    <property type="entry name" value="Spore_permease"/>
    <property type="match status" value="1"/>
</dbReference>
<accession>A0ABW1L9T0</accession>
<dbReference type="InterPro" id="IPR004761">
    <property type="entry name" value="Spore_GerAB"/>
</dbReference>
<dbReference type="PANTHER" id="PTHR34975:SF2">
    <property type="entry name" value="SPORE GERMINATION PROTEIN A2"/>
    <property type="match status" value="1"/>
</dbReference>
<feature type="transmembrane region" description="Helical" evidence="8">
    <location>
        <begin position="289"/>
        <end position="308"/>
    </location>
</feature>
<keyword evidence="6 8" id="KW-1133">Transmembrane helix</keyword>
<comment type="subcellular location">
    <subcellularLocation>
        <location evidence="1">Membrane</location>
        <topology evidence="1">Multi-pass membrane protein</topology>
    </subcellularLocation>
</comment>
<comment type="caution">
    <text evidence="9">The sequence shown here is derived from an EMBL/GenBank/DDBJ whole genome shotgun (WGS) entry which is preliminary data.</text>
</comment>
<keyword evidence="4" id="KW-0309">Germination</keyword>
<feature type="transmembrane region" description="Helical" evidence="8">
    <location>
        <begin position="201"/>
        <end position="224"/>
    </location>
</feature>
<sequence length="344" mass="40381">MKFSISKNQLFLLFFIIQTGSVFISFQEPIINEAGRDAWIVFAVICVMQLFQLFLYEKFHCHFKLPKFLQWMYSAYWILLIVSFLAYIQKSLSVWAFPLTPAYVIIGTVVALSFYANMSRPESVINLGVLLIPLIPLIFIFLMLAVPELVWTNLFPMGNISKEEWFGGTKESLHAFIGAEIYLFYRGFVVKSEKIKFRFILIYQLVLSTFYLITILLSLLFFSIDELKIIPEPLLYLLKSQEVTFIERLDLFFIFIWMAWSIITVIYLAFTVTLFMEKNTPKKLNSKKVILHLLLFILPLIIIAKDYHQVAQDMLIYGHLLFALIIPFFVIVYNKWRSKNVEKV</sequence>
<proteinExistence type="inferred from homology"/>
<dbReference type="EMBL" id="JBHSRI010000018">
    <property type="protein sequence ID" value="MFC6040163.1"/>
    <property type="molecule type" value="Genomic_DNA"/>
</dbReference>
<dbReference type="RefSeq" id="WP_377734486.1">
    <property type="nucleotide sequence ID" value="NZ_JBHSRI010000018.1"/>
</dbReference>
<evidence type="ECO:0000256" key="7">
    <source>
        <dbReference type="ARBA" id="ARBA00023136"/>
    </source>
</evidence>
<gene>
    <name evidence="9" type="ORF">ACFPYN_12100</name>
</gene>
<evidence type="ECO:0000256" key="5">
    <source>
        <dbReference type="ARBA" id="ARBA00022692"/>
    </source>
</evidence>
<comment type="similarity">
    <text evidence="2">Belongs to the amino acid-polyamine-organocation (APC) superfamily. Spore germination protein (SGP) (TC 2.A.3.9) family.</text>
</comment>
<feature type="transmembrane region" description="Helical" evidence="8">
    <location>
        <begin position="38"/>
        <end position="56"/>
    </location>
</feature>
<evidence type="ECO:0000313" key="10">
    <source>
        <dbReference type="Proteomes" id="UP001596170"/>
    </source>
</evidence>
<reference evidence="10" key="1">
    <citation type="journal article" date="2019" name="Int. J. Syst. Evol. Microbiol.">
        <title>The Global Catalogue of Microorganisms (GCM) 10K type strain sequencing project: providing services to taxonomists for standard genome sequencing and annotation.</title>
        <authorList>
            <consortium name="The Broad Institute Genomics Platform"/>
            <consortium name="The Broad Institute Genome Sequencing Center for Infectious Disease"/>
            <person name="Wu L."/>
            <person name="Ma J."/>
        </authorList>
    </citation>
    <scope>NUCLEOTIDE SEQUENCE [LARGE SCALE GENOMIC DNA]</scope>
    <source>
        <strain evidence="10">CCUG 54527</strain>
    </source>
</reference>
<evidence type="ECO:0000256" key="6">
    <source>
        <dbReference type="ARBA" id="ARBA00022989"/>
    </source>
</evidence>
<evidence type="ECO:0000256" key="2">
    <source>
        <dbReference type="ARBA" id="ARBA00007998"/>
    </source>
</evidence>
<feature type="transmembrane region" description="Helical" evidence="8">
    <location>
        <begin position="9"/>
        <end position="26"/>
    </location>
</feature>
<feature type="transmembrane region" description="Helical" evidence="8">
    <location>
        <begin position="68"/>
        <end position="88"/>
    </location>
</feature>
<keyword evidence="3" id="KW-0813">Transport</keyword>
<evidence type="ECO:0000256" key="8">
    <source>
        <dbReference type="SAM" id="Phobius"/>
    </source>
</evidence>
<evidence type="ECO:0000313" key="9">
    <source>
        <dbReference type="EMBL" id="MFC6040163.1"/>
    </source>
</evidence>
<keyword evidence="5 8" id="KW-0812">Transmembrane</keyword>
<organism evidence="9 10">
    <name type="scientific">Paenisporosarcina macmurdoensis</name>
    <dbReference type="NCBI Taxonomy" id="212659"/>
    <lineage>
        <taxon>Bacteria</taxon>
        <taxon>Bacillati</taxon>
        <taxon>Bacillota</taxon>
        <taxon>Bacilli</taxon>
        <taxon>Bacillales</taxon>
        <taxon>Caryophanaceae</taxon>
        <taxon>Paenisporosarcina</taxon>
    </lineage>
</organism>
<feature type="transmembrane region" description="Helical" evidence="8">
    <location>
        <begin position="251"/>
        <end position="277"/>
    </location>
</feature>
<keyword evidence="7 8" id="KW-0472">Membrane</keyword>
<dbReference type="PANTHER" id="PTHR34975">
    <property type="entry name" value="SPORE GERMINATION PROTEIN A2"/>
    <property type="match status" value="1"/>
</dbReference>
<feature type="transmembrane region" description="Helical" evidence="8">
    <location>
        <begin position="94"/>
        <end position="115"/>
    </location>
</feature>
<evidence type="ECO:0000256" key="4">
    <source>
        <dbReference type="ARBA" id="ARBA00022544"/>
    </source>
</evidence>
<feature type="transmembrane region" description="Helical" evidence="8">
    <location>
        <begin position="314"/>
        <end position="333"/>
    </location>
</feature>
<feature type="transmembrane region" description="Helical" evidence="8">
    <location>
        <begin position="127"/>
        <end position="152"/>
    </location>
</feature>
<keyword evidence="10" id="KW-1185">Reference proteome</keyword>
<name>A0ABW1L9T0_9BACL</name>
<evidence type="ECO:0000256" key="1">
    <source>
        <dbReference type="ARBA" id="ARBA00004141"/>
    </source>
</evidence>
<evidence type="ECO:0000256" key="3">
    <source>
        <dbReference type="ARBA" id="ARBA00022448"/>
    </source>
</evidence>
<dbReference type="Proteomes" id="UP001596170">
    <property type="component" value="Unassembled WGS sequence"/>
</dbReference>